<dbReference type="AlphaFoldDB" id="A0A8R7JZS2"/>
<keyword evidence="3" id="KW-1185">Reference proteome</keyword>
<organism evidence="2 3">
    <name type="scientific">Triticum urartu</name>
    <name type="common">Red wild einkorn</name>
    <name type="synonym">Crithodium urartu</name>
    <dbReference type="NCBI Taxonomy" id="4572"/>
    <lineage>
        <taxon>Eukaryota</taxon>
        <taxon>Viridiplantae</taxon>
        <taxon>Streptophyta</taxon>
        <taxon>Embryophyta</taxon>
        <taxon>Tracheophyta</taxon>
        <taxon>Spermatophyta</taxon>
        <taxon>Magnoliopsida</taxon>
        <taxon>Liliopsida</taxon>
        <taxon>Poales</taxon>
        <taxon>Poaceae</taxon>
        <taxon>BOP clade</taxon>
        <taxon>Pooideae</taxon>
        <taxon>Triticodae</taxon>
        <taxon>Triticeae</taxon>
        <taxon>Triticinae</taxon>
        <taxon>Triticum</taxon>
    </lineage>
</organism>
<reference evidence="2" key="3">
    <citation type="submission" date="2022-06" db="UniProtKB">
        <authorList>
            <consortium name="EnsemblPlants"/>
        </authorList>
    </citation>
    <scope>IDENTIFICATION</scope>
</reference>
<evidence type="ECO:0000313" key="2">
    <source>
        <dbReference type="EnsemblPlants" id="TuG1812G0100002550.01.T01"/>
    </source>
</evidence>
<gene>
    <name evidence="2" type="primary">LOC125524231</name>
</gene>
<name>A0A8R7JZS2_TRIUA</name>
<dbReference type="Gramene" id="TuG1812G0100002550.01.T01">
    <property type="protein sequence ID" value="TuG1812G0100002550.01.T01"/>
    <property type="gene ID" value="TuG1812G0100002550.01"/>
</dbReference>
<accession>A0A8R7JZS2</accession>
<reference evidence="2" key="2">
    <citation type="submission" date="2018-03" db="EMBL/GenBank/DDBJ databases">
        <title>The Triticum urartu genome reveals the dynamic nature of wheat genome evolution.</title>
        <authorList>
            <person name="Ling H."/>
            <person name="Ma B."/>
            <person name="Shi X."/>
            <person name="Liu H."/>
            <person name="Dong L."/>
            <person name="Sun H."/>
            <person name="Cao Y."/>
            <person name="Gao Q."/>
            <person name="Zheng S."/>
            <person name="Li Y."/>
            <person name="Yu Y."/>
            <person name="Du H."/>
            <person name="Qi M."/>
            <person name="Li Y."/>
            <person name="Yu H."/>
            <person name="Cui Y."/>
            <person name="Wang N."/>
            <person name="Chen C."/>
            <person name="Wu H."/>
            <person name="Zhao Y."/>
            <person name="Zhang J."/>
            <person name="Li Y."/>
            <person name="Zhou W."/>
            <person name="Zhang B."/>
            <person name="Hu W."/>
            <person name="Eijk M."/>
            <person name="Tang J."/>
            <person name="Witsenboer H."/>
            <person name="Zhao S."/>
            <person name="Li Z."/>
            <person name="Zhang A."/>
            <person name="Wang D."/>
            <person name="Liang C."/>
        </authorList>
    </citation>
    <scope>NUCLEOTIDE SEQUENCE [LARGE SCALE GENOMIC DNA]</scope>
    <source>
        <strain evidence="2">cv. G1812</strain>
    </source>
</reference>
<dbReference type="Proteomes" id="UP000015106">
    <property type="component" value="Chromosome 1"/>
</dbReference>
<reference evidence="3" key="1">
    <citation type="journal article" date="2013" name="Nature">
        <title>Draft genome of the wheat A-genome progenitor Triticum urartu.</title>
        <authorList>
            <person name="Ling H.Q."/>
            <person name="Zhao S."/>
            <person name="Liu D."/>
            <person name="Wang J."/>
            <person name="Sun H."/>
            <person name="Zhang C."/>
            <person name="Fan H."/>
            <person name="Li D."/>
            <person name="Dong L."/>
            <person name="Tao Y."/>
            <person name="Gao C."/>
            <person name="Wu H."/>
            <person name="Li Y."/>
            <person name="Cui Y."/>
            <person name="Guo X."/>
            <person name="Zheng S."/>
            <person name="Wang B."/>
            <person name="Yu K."/>
            <person name="Liang Q."/>
            <person name="Yang W."/>
            <person name="Lou X."/>
            <person name="Chen J."/>
            <person name="Feng M."/>
            <person name="Jian J."/>
            <person name="Zhang X."/>
            <person name="Luo G."/>
            <person name="Jiang Y."/>
            <person name="Liu J."/>
            <person name="Wang Z."/>
            <person name="Sha Y."/>
            <person name="Zhang B."/>
            <person name="Wu H."/>
            <person name="Tang D."/>
            <person name="Shen Q."/>
            <person name="Xue P."/>
            <person name="Zou S."/>
            <person name="Wang X."/>
            <person name="Liu X."/>
            <person name="Wang F."/>
            <person name="Yang Y."/>
            <person name="An X."/>
            <person name="Dong Z."/>
            <person name="Zhang K."/>
            <person name="Zhang X."/>
            <person name="Luo M.C."/>
            <person name="Dvorak J."/>
            <person name="Tong Y."/>
            <person name="Wang J."/>
            <person name="Yang H."/>
            <person name="Li Z."/>
            <person name="Wang D."/>
            <person name="Zhang A."/>
            <person name="Wang J."/>
        </authorList>
    </citation>
    <scope>NUCLEOTIDE SEQUENCE</scope>
    <source>
        <strain evidence="3">cv. G1812</strain>
    </source>
</reference>
<dbReference type="EnsemblPlants" id="TuG1812G0100002550.01.T01">
    <property type="protein sequence ID" value="TuG1812G0100002550.01.T01"/>
    <property type="gene ID" value="TuG1812G0100002550.01"/>
</dbReference>
<protein>
    <submittedName>
        <fullName evidence="2">Uncharacterized protein</fullName>
    </submittedName>
</protein>
<evidence type="ECO:0000313" key="3">
    <source>
        <dbReference type="Proteomes" id="UP000015106"/>
    </source>
</evidence>
<evidence type="ECO:0000256" key="1">
    <source>
        <dbReference type="SAM" id="MobiDB-lite"/>
    </source>
</evidence>
<proteinExistence type="predicted"/>
<feature type="compositionally biased region" description="Low complexity" evidence="1">
    <location>
        <begin position="35"/>
        <end position="47"/>
    </location>
</feature>
<sequence length="204" mass="21835">MAAALPLPLIYVPSPTPLPLRRSMAVSSRSPDLPPTASTSLPFSPSLSSPATNAFAATSLVRSHGSAPAAMDEFCLQRVVGTDHRAALEGSGRGSPPLLRPEEAIDAPYFTPSQQQRAPPRPFVGTPCSAYFVDDVLQAVLPGKKMHIMGNLRVEKKNPIQVRWLRTWLAPTSSAAEGSDGQHSLDGDGATVAWRRRRLTAMCV</sequence>
<feature type="region of interest" description="Disordered" evidence="1">
    <location>
        <begin position="22"/>
        <end position="47"/>
    </location>
</feature>